<dbReference type="AlphaFoldDB" id="A0A645FB74"/>
<proteinExistence type="predicted"/>
<comment type="caution">
    <text evidence="1">The sequence shown here is derived from an EMBL/GenBank/DDBJ whole genome shotgun (WGS) entry which is preliminary data.</text>
</comment>
<reference evidence="1" key="1">
    <citation type="submission" date="2019-08" db="EMBL/GenBank/DDBJ databases">
        <authorList>
            <person name="Kucharzyk K."/>
            <person name="Murdoch R.W."/>
            <person name="Higgins S."/>
            <person name="Loffler F."/>
        </authorList>
    </citation>
    <scope>NUCLEOTIDE SEQUENCE</scope>
</reference>
<organism evidence="1">
    <name type="scientific">bioreactor metagenome</name>
    <dbReference type="NCBI Taxonomy" id="1076179"/>
    <lineage>
        <taxon>unclassified sequences</taxon>
        <taxon>metagenomes</taxon>
        <taxon>ecological metagenomes</taxon>
    </lineage>
</organism>
<protein>
    <submittedName>
        <fullName evidence="1">Uncharacterized protein</fullName>
    </submittedName>
</protein>
<gene>
    <name evidence="1" type="ORF">SDC9_158810</name>
</gene>
<accession>A0A645FB74</accession>
<name>A0A645FB74_9ZZZZ</name>
<evidence type="ECO:0000313" key="1">
    <source>
        <dbReference type="EMBL" id="MPN11507.1"/>
    </source>
</evidence>
<sequence>MQDTPGYLQKADTTLDEARSAVSNANTTANRYYGDADEYMAMHKDLLNTGKNAGLEAYLEPLFGQVSGVYNSAIGSNFNNLASKGIINSSVANAGINSAQKNAADALVNGRMQGAELWLNQMLGGAGTASDLAKSVVANANTTASDLTNVANGYRSNYDSGINGLNIQTGLVPKYYENALAPLMPAYQFWQDSTNAWLGNDHDTVVTSNGK</sequence>
<dbReference type="EMBL" id="VSSQ01057724">
    <property type="protein sequence ID" value="MPN11507.1"/>
    <property type="molecule type" value="Genomic_DNA"/>
</dbReference>